<dbReference type="Proteomes" id="UP001165060">
    <property type="component" value="Unassembled WGS sequence"/>
</dbReference>
<organism evidence="13 14">
    <name type="scientific">Tetraparma gracilis</name>
    <dbReference type="NCBI Taxonomy" id="2962635"/>
    <lineage>
        <taxon>Eukaryota</taxon>
        <taxon>Sar</taxon>
        <taxon>Stramenopiles</taxon>
        <taxon>Ochrophyta</taxon>
        <taxon>Bolidophyceae</taxon>
        <taxon>Parmales</taxon>
        <taxon>Triparmaceae</taxon>
        <taxon>Tetraparma</taxon>
    </lineage>
</organism>
<evidence type="ECO:0000256" key="6">
    <source>
        <dbReference type="ARBA" id="ARBA00022777"/>
    </source>
</evidence>
<dbReference type="SUPFAM" id="SSF56112">
    <property type="entry name" value="Protein kinase-like (PK-like)"/>
    <property type="match status" value="1"/>
</dbReference>
<accession>A0ABQ6N0C0</accession>
<keyword evidence="4" id="KW-0808">Transferase</keyword>
<evidence type="ECO:0000256" key="8">
    <source>
        <dbReference type="ARBA" id="ARBA00047899"/>
    </source>
</evidence>
<comment type="catalytic activity">
    <reaction evidence="8">
        <text>L-threonyl-[protein] + ATP = O-phospho-L-threonyl-[protein] + ADP + H(+)</text>
        <dbReference type="Rhea" id="RHEA:46608"/>
        <dbReference type="Rhea" id="RHEA-COMP:11060"/>
        <dbReference type="Rhea" id="RHEA-COMP:11605"/>
        <dbReference type="ChEBI" id="CHEBI:15378"/>
        <dbReference type="ChEBI" id="CHEBI:30013"/>
        <dbReference type="ChEBI" id="CHEBI:30616"/>
        <dbReference type="ChEBI" id="CHEBI:61977"/>
        <dbReference type="ChEBI" id="CHEBI:456216"/>
        <dbReference type="EC" id="2.7.11.1"/>
    </reaction>
</comment>
<evidence type="ECO:0000256" key="1">
    <source>
        <dbReference type="ARBA" id="ARBA00008874"/>
    </source>
</evidence>
<gene>
    <name evidence="13" type="ORF">TeGR_g10298</name>
</gene>
<feature type="compositionally biased region" description="Low complexity" evidence="11">
    <location>
        <begin position="292"/>
        <end position="306"/>
    </location>
</feature>
<evidence type="ECO:0000256" key="4">
    <source>
        <dbReference type="ARBA" id="ARBA00022679"/>
    </source>
</evidence>
<dbReference type="InterPro" id="IPR000719">
    <property type="entry name" value="Prot_kinase_dom"/>
</dbReference>
<keyword evidence="5 10" id="KW-0547">Nucleotide-binding</keyword>
<evidence type="ECO:0000256" key="3">
    <source>
        <dbReference type="ARBA" id="ARBA00022527"/>
    </source>
</evidence>
<dbReference type="InterPro" id="IPR017441">
    <property type="entry name" value="Protein_kinase_ATP_BS"/>
</dbReference>
<feature type="compositionally biased region" description="Basic residues" evidence="11">
    <location>
        <begin position="313"/>
        <end position="326"/>
    </location>
</feature>
<feature type="region of interest" description="Disordered" evidence="11">
    <location>
        <begin position="239"/>
        <end position="355"/>
    </location>
</feature>
<dbReference type="Pfam" id="PF07714">
    <property type="entry name" value="PK_Tyr_Ser-Thr"/>
    <property type="match status" value="1"/>
</dbReference>
<dbReference type="PANTHER" id="PTHR48012">
    <property type="entry name" value="STERILE20-LIKE KINASE, ISOFORM B-RELATED"/>
    <property type="match status" value="1"/>
</dbReference>
<reference evidence="13 14" key="1">
    <citation type="journal article" date="2023" name="Commun. Biol.">
        <title>Genome analysis of Parmales, the sister group of diatoms, reveals the evolutionary specialization of diatoms from phago-mixotrophs to photoautotrophs.</title>
        <authorList>
            <person name="Ban H."/>
            <person name="Sato S."/>
            <person name="Yoshikawa S."/>
            <person name="Yamada K."/>
            <person name="Nakamura Y."/>
            <person name="Ichinomiya M."/>
            <person name="Sato N."/>
            <person name="Blanc-Mathieu R."/>
            <person name="Endo H."/>
            <person name="Kuwata A."/>
            <person name="Ogata H."/>
        </authorList>
    </citation>
    <scope>NUCLEOTIDE SEQUENCE [LARGE SCALE GENOMIC DNA]</scope>
</reference>
<comment type="caution">
    <text evidence="13">The sequence shown here is derived from an EMBL/GenBank/DDBJ whole genome shotgun (WGS) entry which is preliminary data.</text>
</comment>
<dbReference type="PROSITE" id="PS00107">
    <property type="entry name" value="PROTEIN_KINASE_ATP"/>
    <property type="match status" value="1"/>
</dbReference>
<dbReference type="PANTHER" id="PTHR48012:SF10">
    <property type="entry name" value="FI20177P1"/>
    <property type="match status" value="1"/>
</dbReference>
<keyword evidence="7 10" id="KW-0067">ATP-binding</keyword>
<dbReference type="PROSITE" id="PS50011">
    <property type="entry name" value="PROTEIN_KINASE_DOM"/>
    <property type="match status" value="1"/>
</dbReference>
<dbReference type="InterPro" id="IPR001245">
    <property type="entry name" value="Ser-Thr/Tyr_kinase_cat_dom"/>
</dbReference>
<name>A0ABQ6N0C0_9STRA</name>
<dbReference type="Gene3D" id="3.30.200.20">
    <property type="entry name" value="Phosphorylase Kinase, domain 1"/>
    <property type="match status" value="1"/>
</dbReference>
<keyword evidence="6" id="KW-0418">Kinase</keyword>
<dbReference type="InterPro" id="IPR011009">
    <property type="entry name" value="Kinase-like_dom_sf"/>
</dbReference>
<evidence type="ECO:0000256" key="9">
    <source>
        <dbReference type="ARBA" id="ARBA00048679"/>
    </source>
</evidence>
<keyword evidence="3" id="KW-0723">Serine/threonine-protein kinase</keyword>
<evidence type="ECO:0000259" key="12">
    <source>
        <dbReference type="PROSITE" id="PS50011"/>
    </source>
</evidence>
<evidence type="ECO:0000256" key="7">
    <source>
        <dbReference type="ARBA" id="ARBA00022840"/>
    </source>
</evidence>
<feature type="domain" description="Protein kinase" evidence="12">
    <location>
        <begin position="1"/>
        <end position="188"/>
    </location>
</feature>
<feature type="binding site" evidence="10">
    <location>
        <position position="54"/>
    </location>
    <ligand>
        <name>ATP</name>
        <dbReference type="ChEBI" id="CHEBI:30616"/>
    </ligand>
</feature>
<evidence type="ECO:0000313" key="13">
    <source>
        <dbReference type="EMBL" id="GMI36378.1"/>
    </source>
</evidence>
<keyword evidence="14" id="KW-1185">Reference proteome</keyword>
<evidence type="ECO:0000313" key="14">
    <source>
        <dbReference type="Proteomes" id="UP001165060"/>
    </source>
</evidence>
<protein>
    <recommendedName>
        <fullName evidence="2">non-specific serine/threonine protein kinase</fullName>
        <ecNumber evidence="2">2.7.11.1</ecNumber>
    </recommendedName>
</protein>
<feature type="non-terminal residue" evidence="13">
    <location>
        <position position="1"/>
    </location>
</feature>
<dbReference type="InterPro" id="IPR050629">
    <property type="entry name" value="STE20/SPS1-PAK"/>
</dbReference>
<dbReference type="EC" id="2.7.11.1" evidence="2"/>
<comment type="catalytic activity">
    <reaction evidence="9">
        <text>L-seryl-[protein] + ATP = O-phospho-L-seryl-[protein] + ADP + H(+)</text>
        <dbReference type="Rhea" id="RHEA:17989"/>
        <dbReference type="Rhea" id="RHEA-COMP:9863"/>
        <dbReference type="Rhea" id="RHEA-COMP:11604"/>
        <dbReference type="ChEBI" id="CHEBI:15378"/>
        <dbReference type="ChEBI" id="CHEBI:29999"/>
        <dbReference type="ChEBI" id="CHEBI:30616"/>
        <dbReference type="ChEBI" id="CHEBI:83421"/>
        <dbReference type="ChEBI" id="CHEBI:456216"/>
        <dbReference type="EC" id="2.7.11.1"/>
    </reaction>
</comment>
<comment type="similarity">
    <text evidence="1">Belongs to the protein kinase superfamily. STE Ser/Thr protein kinase family. STE20 subfamily.</text>
</comment>
<dbReference type="EMBL" id="BRYB01000728">
    <property type="protein sequence ID" value="GMI36378.1"/>
    <property type="molecule type" value="Genomic_DNA"/>
</dbReference>
<proteinExistence type="inferred from homology"/>
<evidence type="ECO:0000256" key="5">
    <source>
        <dbReference type="ARBA" id="ARBA00022741"/>
    </source>
</evidence>
<dbReference type="Gene3D" id="1.10.510.10">
    <property type="entry name" value="Transferase(Phosphotransferase) domain 1"/>
    <property type="match status" value="1"/>
</dbReference>
<sequence>SFTRPPPLPFPSASNIDASNIQLSALLGEGSFGCVYRAHLHTGSSSPPRVVAVKVIPTSVGEEETDKVLHEIDILSACDSPFVVSYFECFLNHTNSPAAGEMWIVMEYDGKADVWSLGITCIEMAERAPPHGNLHPLRAIFLIPQKPPPTLADPDRWSPPMLDFVRICLSKNTSQRPDSSMLSSHPFVRQDVAALRQAPRSKGLPAVRSLLSRMSATSPAHGKTPPPADQQQAFMQHLAGGSTRGGDKGIDGSFMRPEAGEGGRAGNIPDAAVKAFAETSDHSPSPSPSPAPTKSRSKSAAAAASTNGDERGRRRTAHSSTPKKTRMSLDGKENKMQSAKGGAFLSTSPKPNDVMGLMGRQVSKITKKIMPNSGNNGGGGGGGGAGSAAGGGDVMQDLFIAYTTEQTASIPKLLQADTVLAKQLAQLQGKLELEMMNLKTSYELAKQQLVAEAQLRNELPFDASELMRHAAKRASSKRGGV</sequence>
<evidence type="ECO:0000256" key="11">
    <source>
        <dbReference type="SAM" id="MobiDB-lite"/>
    </source>
</evidence>
<evidence type="ECO:0000256" key="10">
    <source>
        <dbReference type="PROSITE-ProRule" id="PRU10141"/>
    </source>
</evidence>
<evidence type="ECO:0000256" key="2">
    <source>
        <dbReference type="ARBA" id="ARBA00012513"/>
    </source>
</evidence>